<dbReference type="RefSeq" id="WP_096330662.1">
    <property type="nucleotide sequence ID" value="NZ_FOMX01000005.1"/>
</dbReference>
<dbReference type="InterPro" id="IPR028098">
    <property type="entry name" value="Glyco_trans_4-like_N"/>
</dbReference>
<protein>
    <submittedName>
        <fullName evidence="2">Glycosyltransferase involved in cell wall bisynthesis</fullName>
    </submittedName>
</protein>
<dbReference type="PANTHER" id="PTHR45947:SF14">
    <property type="entry name" value="SLL1723 PROTEIN"/>
    <property type="match status" value="1"/>
</dbReference>
<proteinExistence type="predicted"/>
<dbReference type="PANTHER" id="PTHR45947">
    <property type="entry name" value="SULFOQUINOVOSYL TRANSFERASE SQD2"/>
    <property type="match status" value="1"/>
</dbReference>
<feature type="domain" description="Glycosyltransferase subfamily 4-like N-terminal" evidence="1">
    <location>
        <begin position="20"/>
        <end position="180"/>
    </location>
</feature>
<organism evidence="2 3">
    <name type="scientific">Nannocystis exedens</name>
    <dbReference type="NCBI Taxonomy" id="54"/>
    <lineage>
        <taxon>Bacteria</taxon>
        <taxon>Pseudomonadati</taxon>
        <taxon>Myxococcota</taxon>
        <taxon>Polyangia</taxon>
        <taxon>Nannocystales</taxon>
        <taxon>Nannocystaceae</taxon>
        <taxon>Nannocystis</taxon>
    </lineage>
</organism>
<dbReference type="OrthoDB" id="267270at2"/>
<name>A0A1I1VQV9_9BACT</name>
<keyword evidence="2" id="KW-0808">Transferase</keyword>
<dbReference type="AlphaFoldDB" id="A0A1I1VQV9"/>
<dbReference type="Pfam" id="PF13439">
    <property type="entry name" value="Glyco_transf_4"/>
    <property type="match status" value="1"/>
</dbReference>
<dbReference type="Pfam" id="PF13692">
    <property type="entry name" value="Glyco_trans_1_4"/>
    <property type="match status" value="1"/>
</dbReference>
<evidence type="ECO:0000313" key="2">
    <source>
        <dbReference type="EMBL" id="SFD85199.1"/>
    </source>
</evidence>
<dbReference type="EMBL" id="FOMX01000005">
    <property type="protein sequence ID" value="SFD85199.1"/>
    <property type="molecule type" value="Genomic_DNA"/>
</dbReference>
<dbReference type="Gene3D" id="3.40.50.2000">
    <property type="entry name" value="Glycogen Phosphorylase B"/>
    <property type="match status" value="2"/>
</dbReference>
<dbReference type="InterPro" id="IPR050194">
    <property type="entry name" value="Glycosyltransferase_grp1"/>
</dbReference>
<dbReference type="Proteomes" id="UP000199400">
    <property type="component" value="Unassembled WGS sequence"/>
</dbReference>
<accession>A0A1I1VQV9</accession>
<sequence length="376" mass="40947">MSTSPTVGFVRHEFLPPSETFIYTSMRSLQRYTVRVFAVERLSREKFPDGEVTALRDQPLGALEALLYRATTLSPRLSRWARGVSLIHAHLGQTGAHALLTATRSGLPLVTSFYGKDVTVRGSRLRLLPAYWHFAALAPALFRRGDRFLALSQHMRGQLVAQGCPESKIRVVPLGVDLSRFQPAPRAGRPRTRVLMVGREVEKKGFDDGLRACAEARAAGADLEVMLLGTGSAGAGPLRALAESLRLDVTWAAPTTAVPAAMQEADVLLVPSRTARDGDQEGTPTVICEGSAAGLPIVATRHAGIPEQVEHERTGLLAEERDVAGLAGHLVRLSRSADERRALGEAGRRKMQAEYSVEAHRERLQAVYDEVLGRSR</sequence>
<evidence type="ECO:0000259" key="1">
    <source>
        <dbReference type="Pfam" id="PF13439"/>
    </source>
</evidence>
<dbReference type="GO" id="GO:0016757">
    <property type="term" value="F:glycosyltransferase activity"/>
    <property type="evidence" value="ECO:0007669"/>
    <property type="project" value="TreeGrafter"/>
</dbReference>
<keyword evidence="3" id="KW-1185">Reference proteome</keyword>
<reference evidence="3" key="1">
    <citation type="submission" date="2016-10" db="EMBL/GenBank/DDBJ databases">
        <authorList>
            <person name="Varghese N."/>
            <person name="Submissions S."/>
        </authorList>
    </citation>
    <scope>NUCLEOTIDE SEQUENCE [LARGE SCALE GENOMIC DNA]</scope>
    <source>
        <strain evidence="3">ATCC 25963</strain>
    </source>
</reference>
<evidence type="ECO:0000313" key="3">
    <source>
        <dbReference type="Proteomes" id="UP000199400"/>
    </source>
</evidence>
<dbReference type="SUPFAM" id="SSF53756">
    <property type="entry name" value="UDP-Glycosyltransferase/glycogen phosphorylase"/>
    <property type="match status" value="1"/>
</dbReference>
<gene>
    <name evidence="2" type="ORF">SAMN02745121_01862</name>
</gene>
<dbReference type="STRING" id="54.SAMN02745121_01862"/>